<dbReference type="GO" id="GO:0006431">
    <property type="term" value="P:methionyl-tRNA aminoacylation"/>
    <property type="evidence" value="ECO:0007669"/>
    <property type="project" value="InterPro"/>
</dbReference>
<organism evidence="17 18">
    <name type="scientific">Chaetoceros tenuissimus</name>
    <dbReference type="NCBI Taxonomy" id="426638"/>
    <lineage>
        <taxon>Eukaryota</taxon>
        <taxon>Sar</taxon>
        <taxon>Stramenopiles</taxon>
        <taxon>Ochrophyta</taxon>
        <taxon>Bacillariophyta</taxon>
        <taxon>Coscinodiscophyceae</taxon>
        <taxon>Chaetocerotophycidae</taxon>
        <taxon>Chaetocerotales</taxon>
        <taxon>Chaetocerotaceae</taxon>
        <taxon>Chaetoceros</taxon>
    </lineage>
</organism>
<evidence type="ECO:0000313" key="18">
    <source>
        <dbReference type="Proteomes" id="UP001054902"/>
    </source>
</evidence>
<evidence type="ECO:0000256" key="1">
    <source>
        <dbReference type="ARBA" id="ARBA00012838"/>
    </source>
</evidence>
<evidence type="ECO:0000256" key="15">
    <source>
        <dbReference type="SAM" id="MobiDB-lite"/>
    </source>
</evidence>
<protein>
    <recommendedName>
        <fullName evidence="1">methionine--tRNA ligase</fullName>
        <ecNumber evidence="1">6.1.1.10</ecNumber>
    </recommendedName>
    <alternativeName>
        <fullName evidence="10">Methionyl-tRNA synthetase</fullName>
    </alternativeName>
</protein>
<dbReference type="InterPro" id="IPR014758">
    <property type="entry name" value="Met-tRNA_synth"/>
</dbReference>
<dbReference type="InterPro" id="IPR014729">
    <property type="entry name" value="Rossmann-like_a/b/a_fold"/>
</dbReference>
<dbReference type="InterPro" id="IPR041872">
    <property type="entry name" value="Anticodon_Met"/>
</dbReference>
<dbReference type="GO" id="GO:0000049">
    <property type="term" value="F:tRNA binding"/>
    <property type="evidence" value="ECO:0007669"/>
    <property type="project" value="UniProtKB-UniRule"/>
</dbReference>
<gene>
    <name evidence="17" type="ORF">CTEN210_15846</name>
</gene>
<feature type="coiled-coil region" evidence="14">
    <location>
        <begin position="562"/>
        <end position="592"/>
    </location>
</feature>
<keyword evidence="18" id="KW-1185">Reference proteome</keyword>
<evidence type="ECO:0000256" key="3">
    <source>
        <dbReference type="ARBA" id="ARBA00022555"/>
    </source>
</evidence>
<dbReference type="GO" id="GO:0005524">
    <property type="term" value="F:ATP binding"/>
    <property type="evidence" value="ECO:0007669"/>
    <property type="project" value="UniProtKB-KW"/>
</dbReference>
<dbReference type="Pfam" id="PF09334">
    <property type="entry name" value="tRNA-synt_1g"/>
    <property type="match status" value="2"/>
</dbReference>
<evidence type="ECO:0000256" key="8">
    <source>
        <dbReference type="ARBA" id="ARBA00022917"/>
    </source>
</evidence>
<dbReference type="InterPro" id="IPR002547">
    <property type="entry name" value="tRNA-bd_dom"/>
</dbReference>
<dbReference type="Proteomes" id="UP001054902">
    <property type="component" value="Unassembled WGS sequence"/>
</dbReference>
<dbReference type="CDD" id="cd00814">
    <property type="entry name" value="MetRS_core"/>
    <property type="match status" value="1"/>
</dbReference>
<dbReference type="InterPro" id="IPR012340">
    <property type="entry name" value="NA-bd_OB-fold"/>
</dbReference>
<dbReference type="InterPro" id="IPR015413">
    <property type="entry name" value="Methionyl/Leucyl_tRNA_Synth"/>
</dbReference>
<dbReference type="NCBIfam" id="NF008900">
    <property type="entry name" value="PRK12267.1"/>
    <property type="match status" value="1"/>
</dbReference>
<evidence type="ECO:0000256" key="9">
    <source>
        <dbReference type="ARBA" id="ARBA00023146"/>
    </source>
</evidence>
<dbReference type="EMBL" id="BLLK01000062">
    <property type="protein sequence ID" value="GFH59370.1"/>
    <property type="molecule type" value="Genomic_DNA"/>
</dbReference>
<evidence type="ECO:0000256" key="2">
    <source>
        <dbReference type="ARBA" id="ARBA00022490"/>
    </source>
</evidence>
<dbReference type="GO" id="GO:0004825">
    <property type="term" value="F:methionine-tRNA ligase activity"/>
    <property type="evidence" value="ECO:0007669"/>
    <property type="project" value="UniProtKB-EC"/>
</dbReference>
<name>A0AAD3D9Q8_9STRA</name>
<keyword evidence="6 13" id="KW-0067">ATP-binding</keyword>
<dbReference type="PROSITE" id="PS50886">
    <property type="entry name" value="TRBD"/>
    <property type="match status" value="1"/>
</dbReference>
<evidence type="ECO:0000256" key="6">
    <source>
        <dbReference type="ARBA" id="ARBA00022840"/>
    </source>
</evidence>
<keyword evidence="5 13" id="KW-0547">Nucleotide-binding</keyword>
<dbReference type="Pfam" id="PF01588">
    <property type="entry name" value="tRNA_bind"/>
    <property type="match status" value="1"/>
</dbReference>
<dbReference type="Gene3D" id="2.170.220.10">
    <property type="match status" value="1"/>
</dbReference>
<dbReference type="SUPFAM" id="SSF47323">
    <property type="entry name" value="Anticodon-binding domain of a subclass of class I aminoacyl-tRNA synthetases"/>
    <property type="match status" value="1"/>
</dbReference>
<keyword evidence="14" id="KW-0175">Coiled coil</keyword>
<keyword evidence="8 13" id="KW-0648">Protein biosynthesis</keyword>
<evidence type="ECO:0000256" key="12">
    <source>
        <dbReference type="PROSITE-ProRule" id="PRU00209"/>
    </source>
</evidence>
<evidence type="ECO:0000256" key="10">
    <source>
        <dbReference type="ARBA" id="ARBA00030904"/>
    </source>
</evidence>
<dbReference type="AlphaFoldDB" id="A0AAD3D9Q8"/>
<dbReference type="CDD" id="cd02799">
    <property type="entry name" value="tRNA_bind_EMAP-II_like"/>
    <property type="match status" value="1"/>
</dbReference>
<dbReference type="Gene3D" id="3.40.50.620">
    <property type="entry name" value="HUPs"/>
    <property type="match status" value="1"/>
</dbReference>
<dbReference type="Gene3D" id="1.10.730.10">
    <property type="entry name" value="Isoleucyl-tRNA Synthetase, Domain 1"/>
    <property type="match status" value="1"/>
</dbReference>
<keyword evidence="3 12" id="KW-0820">tRNA-binding</keyword>
<dbReference type="InterPro" id="IPR023457">
    <property type="entry name" value="Met-tRNA_synth_2"/>
</dbReference>
<dbReference type="EC" id="6.1.1.10" evidence="1"/>
<proteinExistence type="inferred from homology"/>
<dbReference type="InterPro" id="IPR033911">
    <property type="entry name" value="MetRS_core"/>
</dbReference>
<keyword evidence="2" id="KW-0963">Cytoplasm</keyword>
<dbReference type="FunFam" id="2.170.220.10:FF:000002">
    <property type="entry name" value="Methionine--tRNA ligase"/>
    <property type="match status" value="1"/>
</dbReference>
<comment type="caution">
    <text evidence="17">The sequence shown here is derived from an EMBL/GenBank/DDBJ whole genome shotgun (WGS) entry which is preliminary data.</text>
</comment>
<evidence type="ECO:0000256" key="4">
    <source>
        <dbReference type="ARBA" id="ARBA00022598"/>
    </source>
</evidence>
<dbReference type="SUPFAM" id="SSF52374">
    <property type="entry name" value="Nucleotidylyl transferase"/>
    <property type="match status" value="1"/>
</dbReference>
<evidence type="ECO:0000256" key="7">
    <source>
        <dbReference type="ARBA" id="ARBA00022884"/>
    </source>
</evidence>
<evidence type="ECO:0000313" key="17">
    <source>
        <dbReference type="EMBL" id="GFH59370.1"/>
    </source>
</evidence>
<dbReference type="Pfam" id="PF19303">
    <property type="entry name" value="Anticodon_3"/>
    <property type="match status" value="1"/>
</dbReference>
<dbReference type="NCBIfam" id="TIGR00398">
    <property type="entry name" value="metG"/>
    <property type="match status" value="1"/>
</dbReference>
<comment type="similarity">
    <text evidence="13">Belongs to the class-I aminoacyl-tRNA synthetase family.</text>
</comment>
<dbReference type="PANTHER" id="PTHR43326:SF2">
    <property type="entry name" value="METHIONINE--TRNA LIGASE"/>
    <property type="match status" value="1"/>
</dbReference>
<dbReference type="SUPFAM" id="SSF50249">
    <property type="entry name" value="Nucleic acid-binding proteins"/>
    <property type="match status" value="1"/>
</dbReference>
<dbReference type="FunFam" id="2.40.50.140:FF:000225">
    <property type="entry name" value="tyrosine--tRNA ligase, cytoplasmic"/>
    <property type="match status" value="1"/>
</dbReference>
<feature type="region of interest" description="Disordered" evidence="15">
    <location>
        <begin position="597"/>
        <end position="616"/>
    </location>
</feature>
<dbReference type="Gene3D" id="2.40.50.140">
    <property type="entry name" value="Nucleic acid-binding proteins"/>
    <property type="match status" value="1"/>
</dbReference>
<dbReference type="CDD" id="cd07957">
    <property type="entry name" value="Anticodon_Ia_Met"/>
    <property type="match status" value="1"/>
</dbReference>
<sequence length="781" mass="86921">MELGDIKDALNEASGFDRWTLQDDSKIDYGYFGAKAKDADDYDMNKKGFYITTAINYTNGPGHMGHAYEAATADAIARYNRVKHGHAQTHFVTGSDEHGQKIANTAADQDPPVQPIDLCNKYVTGFQVLNQRILISNNDYVRTTSDRHKNTAKELWKRCAANKNEKGESDIYLSKYSGWYNVREETFVTDSDAKLADYKDPASGKPLKQVEEESYFFRMSDYHDKLVNYINENPEFIQPEQHRNSILARLNADPLRDLSISRTTFDWGIPVPEGFADKHVMYVWFDALSNYLTGINALNANGDGHPNDLDHHWPADVHIIGKDIIWFHTVIWPCILMSAGLALPKTVFAHGFVNDKEGVKMSKSLGNVVDPHDMLDKFPVDSFRWYLCKEAPYGGELSFSEESLMIMHNADLCDTLGNLVHRATNLCKKYCNGVVPDVPPPATMPVDFATIRSEFMTKMDTFEIEGGAAVAMKGFRDVNGYITSEAPWLMKGDERAEERQIVVRATLEAVYALAHLLLPFIPEGSKKIFDKLNTAPIELESIKSDLRNLVVGNPISIGDVLYTKLVSEEEKLNAEQKKLKNAESFAEAQRKKKEKKAQMIAASKAAQKQGGDSNQSEFTKVDIRVGKITKIWNHPEADKLFCEEIDCGEESGPRQIASGLRNYYDLSDLQDKKVLVVCNLKSSKIVGFASNGMVLAAKSEDGSKVEVVSPPEDAKVGERVFIDGLEGEPISSTQMKKKKTFENVAKTLKTVEGGVATWEGKTIKTSAGECSVASLVGAPIS</sequence>
<evidence type="ECO:0000256" key="13">
    <source>
        <dbReference type="RuleBase" id="RU363039"/>
    </source>
</evidence>
<feature type="domain" description="TRNA-binding" evidence="16">
    <location>
        <begin position="617"/>
        <end position="721"/>
    </location>
</feature>
<dbReference type="InterPro" id="IPR009080">
    <property type="entry name" value="tRNAsynth_Ia_anticodon-bd"/>
</dbReference>
<evidence type="ECO:0000256" key="14">
    <source>
        <dbReference type="SAM" id="Coils"/>
    </source>
</evidence>
<evidence type="ECO:0000259" key="16">
    <source>
        <dbReference type="PROSITE" id="PS50886"/>
    </source>
</evidence>
<keyword evidence="4 13" id="KW-0436">Ligase</keyword>
<keyword evidence="7 12" id="KW-0694">RNA-binding</keyword>
<evidence type="ECO:0000256" key="11">
    <source>
        <dbReference type="ARBA" id="ARBA00047364"/>
    </source>
</evidence>
<dbReference type="PANTHER" id="PTHR43326">
    <property type="entry name" value="METHIONYL-TRNA SYNTHETASE"/>
    <property type="match status" value="1"/>
</dbReference>
<keyword evidence="9 13" id="KW-0030">Aminoacyl-tRNA synthetase</keyword>
<accession>A0AAD3D9Q8</accession>
<evidence type="ECO:0000256" key="5">
    <source>
        <dbReference type="ARBA" id="ARBA00022741"/>
    </source>
</evidence>
<reference evidence="17 18" key="1">
    <citation type="journal article" date="2021" name="Sci. Rep.">
        <title>The genome of the diatom Chaetoceros tenuissimus carries an ancient integrated fragment of an extant virus.</title>
        <authorList>
            <person name="Hongo Y."/>
            <person name="Kimura K."/>
            <person name="Takaki Y."/>
            <person name="Yoshida Y."/>
            <person name="Baba S."/>
            <person name="Kobayashi G."/>
            <person name="Nagasaki K."/>
            <person name="Hano T."/>
            <person name="Tomaru Y."/>
        </authorList>
    </citation>
    <scope>NUCLEOTIDE SEQUENCE [LARGE SCALE GENOMIC DNA]</scope>
    <source>
        <strain evidence="17 18">NIES-3715</strain>
    </source>
</reference>
<dbReference type="PRINTS" id="PR01041">
    <property type="entry name" value="TRNASYNTHMET"/>
</dbReference>
<comment type="catalytic activity">
    <reaction evidence="11">
        <text>tRNA(Met) + L-methionine + ATP = L-methionyl-tRNA(Met) + AMP + diphosphate</text>
        <dbReference type="Rhea" id="RHEA:13481"/>
        <dbReference type="Rhea" id="RHEA-COMP:9667"/>
        <dbReference type="Rhea" id="RHEA-COMP:9698"/>
        <dbReference type="ChEBI" id="CHEBI:30616"/>
        <dbReference type="ChEBI" id="CHEBI:33019"/>
        <dbReference type="ChEBI" id="CHEBI:57844"/>
        <dbReference type="ChEBI" id="CHEBI:78442"/>
        <dbReference type="ChEBI" id="CHEBI:78530"/>
        <dbReference type="ChEBI" id="CHEBI:456215"/>
        <dbReference type="EC" id="6.1.1.10"/>
    </reaction>
</comment>